<sequence length="59" mass="7099">QLPLFNVHYWLMHFLAYLKLLIPTMSCFAYFYLYYVLKSAVFQKSSHSLSDYNVHIFVS</sequence>
<feature type="non-terminal residue" evidence="2">
    <location>
        <position position="59"/>
    </location>
</feature>
<keyword evidence="1" id="KW-0472">Membrane</keyword>
<comment type="caution">
    <text evidence="2">The sequence shown here is derived from an EMBL/GenBank/DDBJ whole genome shotgun (WGS) entry which is preliminary data.</text>
</comment>
<feature type="transmembrane region" description="Helical" evidence="1">
    <location>
        <begin position="14"/>
        <end position="37"/>
    </location>
</feature>
<keyword evidence="1" id="KW-0812">Transmembrane</keyword>
<proteinExistence type="predicted"/>
<evidence type="ECO:0000256" key="1">
    <source>
        <dbReference type="SAM" id="Phobius"/>
    </source>
</evidence>
<keyword evidence="3" id="KW-1185">Reference proteome</keyword>
<evidence type="ECO:0000313" key="3">
    <source>
        <dbReference type="Proteomes" id="UP000708208"/>
    </source>
</evidence>
<evidence type="ECO:0000313" key="2">
    <source>
        <dbReference type="EMBL" id="CAG7634453.1"/>
    </source>
</evidence>
<organism evidence="2 3">
    <name type="scientific">Allacma fusca</name>
    <dbReference type="NCBI Taxonomy" id="39272"/>
    <lineage>
        <taxon>Eukaryota</taxon>
        <taxon>Metazoa</taxon>
        <taxon>Ecdysozoa</taxon>
        <taxon>Arthropoda</taxon>
        <taxon>Hexapoda</taxon>
        <taxon>Collembola</taxon>
        <taxon>Symphypleona</taxon>
        <taxon>Sminthuridae</taxon>
        <taxon>Allacma</taxon>
    </lineage>
</organism>
<dbReference type="AlphaFoldDB" id="A0A8J2JAN4"/>
<dbReference type="EMBL" id="CAJVCH010000823">
    <property type="protein sequence ID" value="CAG7634453.1"/>
    <property type="molecule type" value="Genomic_DNA"/>
</dbReference>
<dbReference type="Proteomes" id="UP000708208">
    <property type="component" value="Unassembled WGS sequence"/>
</dbReference>
<gene>
    <name evidence="2" type="ORF">AFUS01_LOCUS209</name>
</gene>
<name>A0A8J2JAN4_9HEXA</name>
<reference evidence="2" key="1">
    <citation type="submission" date="2021-06" db="EMBL/GenBank/DDBJ databases">
        <authorList>
            <person name="Hodson N. C."/>
            <person name="Mongue J. A."/>
            <person name="Jaron S. K."/>
        </authorList>
    </citation>
    <scope>NUCLEOTIDE SEQUENCE</scope>
</reference>
<protein>
    <submittedName>
        <fullName evidence="2">Uncharacterized protein</fullName>
    </submittedName>
</protein>
<keyword evidence="1" id="KW-1133">Transmembrane helix</keyword>
<accession>A0A8J2JAN4</accession>